<dbReference type="EMBL" id="LT635759">
    <property type="protein sequence ID" value="SGZ53196.1"/>
    <property type="molecule type" value="Genomic_DNA"/>
</dbReference>
<accession>A0A1L0D9J0</accession>
<feature type="domain" description="CN hydrolase" evidence="1">
    <location>
        <begin position="3"/>
        <end position="319"/>
    </location>
</feature>
<dbReference type="PROSITE" id="PS50263">
    <property type="entry name" value="CN_HYDROLASE"/>
    <property type="match status" value="1"/>
</dbReference>
<organism evidence="2 3">
    <name type="scientific">Sungouiella intermedia</name>
    <dbReference type="NCBI Taxonomy" id="45354"/>
    <lineage>
        <taxon>Eukaryota</taxon>
        <taxon>Fungi</taxon>
        <taxon>Dikarya</taxon>
        <taxon>Ascomycota</taxon>
        <taxon>Saccharomycotina</taxon>
        <taxon>Pichiomycetes</taxon>
        <taxon>Metschnikowiaceae</taxon>
        <taxon>Sungouiella</taxon>
    </lineage>
</organism>
<dbReference type="GO" id="GO:0008418">
    <property type="term" value="F:protein-N-terminal asparagine amidohydrolase activity"/>
    <property type="evidence" value="ECO:0007669"/>
    <property type="project" value="InterPro"/>
</dbReference>
<dbReference type="InterPro" id="IPR003010">
    <property type="entry name" value="C-N_Hydrolase"/>
</dbReference>
<proteinExistence type="predicted"/>
<dbReference type="Proteomes" id="UP000182334">
    <property type="component" value="Chromosome IV"/>
</dbReference>
<dbReference type="PANTHER" id="PTHR11750:SF26">
    <property type="entry name" value="PROTEIN N-TERMINAL AMIDASE"/>
    <property type="match status" value="1"/>
</dbReference>
<dbReference type="InterPro" id="IPR039703">
    <property type="entry name" value="Nta1"/>
</dbReference>
<dbReference type="InterPro" id="IPR036526">
    <property type="entry name" value="C-N_Hydrolase_sf"/>
</dbReference>
<dbReference type="AlphaFoldDB" id="A0A1L0D9J0"/>
<sequence>MKLRIACVQFSPTLGKIEANIAKVNKLLSGVKKDIDLLVLPELSLTGYNFSSPNEINPYLEVAHSGPTFNLASELSSKFRCTTIIGYPEKFQNTTYNSAMVVNESGQLIYNYRKTHLYETDETWGCSENPERNFSPVTLMLGAEKKPVITNIGICMDLNPYKFEAPFNEFEFSILCWKNGSQLVVVPTAWLSSESPSIKELLSIEQKKEEGKSWQKKLELLKDRATPLKLLIDYWIMRFFPFVRHPMNELPRRPGITTVVLCNRTGIEDDVLYGGSSSIIQFDAEKPDDFNIDLTNPSVNVLSSAGWASEEVVYHEVEI</sequence>
<dbReference type="SUPFAM" id="SSF56317">
    <property type="entry name" value="Carbon-nitrogen hydrolase"/>
    <property type="match status" value="1"/>
</dbReference>
<dbReference type="PANTHER" id="PTHR11750">
    <property type="entry name" value="PROTEIN N-TERMINAL AMIDASE"/>
    <property type="match status" value="1"/>
</dbReference>
<gene>
    <name evidence="2" type="ORF">SAMEA4029010_CIC11G00000002736</name>
</gene>
<evidence type="ECO:0000313" key="3">
    <source>
        <dbReference type="Proteomes" id="UP000182334"/>
    </source>
</evidence>
<dbReference type="Gene3D" id="3.60.110.10">
    <property type="entry name" value="Carbon-nitrogen hydrolase"/>
    <property type="match status" value="1"/>
</dbReference>
<dbReference type="Pfam" id="PF00795">
    <property type="entry name" value="CN_hydrolase"/>
    <property type="match status" value="1"/>
</dbReference>
<dbReference type="OrthoDB" id="201515at2759"/>
<dbReference type="GO" id="GO:0030163">
    <property type="term" value="P:protein catabolic process"/>
    <property type="evidence" value="ECO:0007669"/>
    <property type="project" value="TreeGrafter"/>
</dbReference>
<evidence type="ECO:0000259" key="1">
    <source>
        <dbReference type="PROSITE" id="PS50263"/>
    </source>
</evidence>
<name>A0A1L0D9J0_9ASCO</name>
<evidence type="ECO:0000313" key="2">
    <source>
        <dbReference type="EMBL" id="SGZ53196.1"/>
    </source>
</evidence>
<keyword evidence="3" id="KW-1185">Reference proteome</keyword>
<reference evidence="2 3" key="1">
    <citation type="submission" date="2016-10" db="EMBL/GenBank/DDBJ databases">
        <authorList>
            <person name="de Groot N.N."/>
        </authorList>
    </citation>
    <scope>NUCLEOTIDE SEQUENCE [LARGE SCALE GENOMIC DNA]</scope>
    <source>
        <strain evidence="2 3">CBS 141442</strain>
    </source>
</reference>
<protein>
    <submittedName>
        <fullName evidence="2">CIC11C00000002736</fullName>
    </submittedName>
</protein>
<dbReference type="STRING" id="45354.A0A1L0D9J0"/>
<dbReference type="GO" id="GO:0070773">
    <property type="term" value="F:protein-N-terminal glutamine amidohydrolase activity"/>
    <property type="evidence" value="ECO:0007669"/>
    <property type="project" value="InterPro"/>
</dbReference>